<evidence type="ECO:0000313" key="2">
    <source>
        <dbReference type="EMBL" id="UWQ52784.1"/>
    </source>
</evidence>
<dbReference type="InterPro" id="IPR003018">
    <property type="entry name" value="GAF"/>
</dbReference>
<gene>
    <name evidence="2" type="ORF">K3721_12235</name>
</gene>
<dbReference type="SMART" id="SM00044">
    <property type="entry name" value="CYCc"/>
    <property type="match status" value="1"/>
</dbReference>
<dbReference type="PANTHER" id="PTHR43081">
    <property type="entry name" value="ADENYLATE CYCLASE, TERMINAL-DIFFERENTIATION SPECIFIC-RELATED"/>
    <property type="match status" value="1"/>
</dbReference>
<organism evidence="2 3">
    <name type="scientific">Leisingera caerulea</name>
    <name type="common">Phaeobacter caeruleus</name>
    <dbReference type="NCBI Taxonomy" id="506591"/>
    <lineage>
        <taxon>Bacteria</taxon>
        <taxon>Pseudomonadati</taxon>
        <taxon>Pseudomonadota</taxon>
        <taxon>Alphaproteobacteria</taxon>
        <taxon>Rhodobacterales</taxon>
        <taxon>Roseobacteraceae</taxon>
        <taxon>Leisingera</taxon>
    </lineage>
</organism>
<dbReference type="SUPFAM" id="SSF55073">
    <property type="entry name" value="Nucleotide cyclase"/>
    <property type="match status" value="1"/>
</dbReference>
<dbReference type="EMBL" id="CP081070">
    <property type="protein sequence ID" value="UWQ52784.1"/>
    <property type="molecule type" value="Genomic_DNA"/>
</dbReference>
<dbReference type="CDD" id="cd07302">
    <property type="entry name" value="CHD"/>
    <property type="match status" value="1"/>
</dbReference>
<dbReference type="PROSITE" id="PS50125">
    <property type="entry name" value="GUANYLATE_CYCLASE_2"/>
    <property type="match status" value="1"/>
</dbReference>
<dbReference type="KEGG" id="lcae:K3721_12235"/>
<dbReference type="Gene3D" id="3.30.450.40">
    <property type="match status" value="1"/>
</dbReference>
<protein>
    <submittedName>
        <fullName evidence="2">GAF domain-containing protein</fullName>
    </submittedName>
</protein>
<evidence type="ECO:0000259" key="1">
    <source>
        <dbReference type="PROSITE" id="PS50125"/>
    </source>
</evidence>
<sequence>MTQTPDPLLQLPPDRLQGALRLISYLLGEGRSAADPDQVLEKMCRLIRTVGVPLQRAASIVQLLHAEAVASARFWEHGQGTRSELFPFNEDSGDGYARSPAADVHKTGEWVILWLPDTPDDRYGIVPDLKAEGYTHYIMAPVFMGIGTAGIFSFATQSPEGFSDEDIRFLRAVFPALAACQEVLSTARTMKEVLRIYVGEEPQRRILSGDVHRGEVMRIRSAILFADMRRFTELTAGMSAEQATGLLNAYYDCIVPPVEAAGGEVLKLIGDGILAVFRAGDDGAQTCSQALAAAREGLARVAARSAQPQFGVGIALHFGEVAFGNVGSGMRLDYTVIGRDVNLAARVAELCGAKDEPLLVSSEFRQRAGLEGRSLGEQRLKGLRTPEEVLAVSLSP</sequence>
<dbReference type="AlphaFoldDB" id="A0A9Q9HCU0"/>
<dbReference type="InterPro" id="IPR001054">
    <property type="entry name" value="A/G_cyclase"/>
</dbReference>
<dbReference type="SUPFAM" id="SSF55781">
    <property type="entry name" value="GAF domain-like"/>
    <property type="match status" value="1"/>
</dbReference>
<dbReference type="GO" id="GO:0006171">
    <property type="term" value="P:cAMP biosynthetic process"/>
    <property type="evidence" value="ECO:0007669"/>
    <property type="project" value="TreeGrafter"/>
</dbReference>
<dbReference type="Gene3D" id="3.30.70.1230">
    <property type="entry name" value="Nucleotide cyclase"/>
    <property type="match status" value="1"/>
</dbReference>
<dbReference type="Pfam" id="PF00211">
    <property type="entry name" value="Guanylate_cyc"/>
    <property type="match status" value="1"/>
</dbReference>
<dbReference type="RefSeq" id="WP_259970546.1">
    <property type="nucleotide sequence ID" value="NZ_CP081070.1"/>
</dbReference>
<accession>A0A9Q9HCU0</accession>
<dbReference type="Pfam" id="PF13185">
    <property type="entry name" value="GAF_2"/>
    <property type="match status" value="1"/>
</dbReference>
<dbReference type="Proteomes" id="UP001058713">
    <property type="component" value="Chromosome"/>
</dbReference>
<feature type="domain" description="Guanylate cyclase" evidence="1">
    <location>
        <begin position="222"/>
        <end position="348"/>
    </location>
</feature>
<dbReference type="InterPro" id="IPR050697">
    <property type="entry name" value="Adenylyl/Guanylyl_Cyclase_3/4"/>
</dbReference>
<dbReference type="PANTHER" id="PTHR43081:SF11">
    <property type="entry name" value="BLR2264 PROTEIN"/>
    <property type="match status" value="1"/>
</dbReference>
<proteinExistence type="predicted"/>
<evidence type="ECO:0000313" key="3">
    <source>
        <dbReference type="Proteomes" id="UP001058713"/>
    </source>
</evidence>
<dbReference type="InterPro" id="IPR029016">
    <property type="entry name" value="GAF-like_dom_sf"/>
</dbReference>
<reference evidence="2" key="1">
    <citation type="submission" date="2021-08" db="EMBL/GenBank/DDBJ databases">
        <authorList>
            <person name="Nwanade C."/>
            <person name="Wang M."/>
            <person name="Masoudi A."/>
            <person name="Yu Z."/>
            <person name="Liu J."/>
        </authorList>
    </citation>
    <scope>NUCLEOTIDE SEQUENCE</scope>
    <source>
        <strain evidence="2">S122</strain>
    </source>
</reference>
<dbReference type="InterPro" id="IPR029787">
    <property type="entry name" value="Nucleotide_cyclase"/>
</dbReference>
<dbReference type="GO" id="GO:0035556">
    <property type="term" value="P:intracellular signal transduction"/>
    <property type="evidence" value="ECO:0007669"/>
    <property type="project" value="InterPro"/>
</dbReference>
<name>A0A9Q9HCU0_LEICA</name>
<dbReference type="GO" id="GO:0004016">
    <property type="term" value="F:adenylate cyclase activity"/>
    <property type="evidence" value="ECO:0007669"/>
    <property type="project" value="UniProtKB-ARBA"/>
</dbReference>